<dbReference type="EMBL" id="CP060715">
    <property type="protein sequence ID" value="QNN61159.1"/>
    <property type="molecule type" value="Genomic_DNA"/>
</dbReference>
<evidence type="ECO:0000256" key="6">
    <source>
        <dbReference type="SAM" id="Phobius"/>
    </source>
</evidence>
<name>A0A7G9RZY4_9FIRM</name>
<keyword evidence="5 6" id="KW-0472">Membrane</keyword>
<evidence type="ECO:0000256" key="5">
    <source>
        <dbReference type="ARBA" id="ARBA00023136"/>
    </source>
</evidence>
<dbReference type="InterPro" id="IPR003740">
    <property type="entry name" value="YitT"/>
</dbReference>
<evidence type="ECO:0000256" key="1">
    <source>
        <dbReference type="ARBA" id="ARBA00004651"/>
    </source>
</evidence>
<feature type="transmembrane region" description="Helical" evidence="6">
    <location>
        <begin position="107"/>
        <end position="125"/>
    </location>
</feature>
<dbReference type="CDD" id="cd16380">
    <property type="entry name" value="YitT_C"/>
    <property type="match status" value="1"/>
</dbReference>
<organism evidence="8 9">
    <name type="scientific">Erysipelothrix inopinata</name>
    <dbReference type="NCBI Taxonomy" id="225084"/>
    <lineage>
        <taxon>Bacteria</taxon>
        <taxon>Bacillati</taxon>
        <taxon>Bacillota</taxon>
        <taxon>Erysipelotrichia</taxon>
        <taxon>Erysipelotrichales</taxon>
        <taxon>Erysipelotrichaceae</taxon>
        <taxon>Erysipelothrix</taxon>
    </lineage>
</organism>
<dbReference type="KEGG" id="eio:H9L01_01990"/>
<dbReference type="Proteomes" id="UP000515928">
    <property type="component" value="Chromosome"/>
</dbReference>
<feature type="transmembrane region" description="Helical" evidence="6">
    <location>
        <begin position="56"/>
        <end position="74"/>
    </location>
</feature>
<dbReference type="InterPro" id="IPR019264">
    <property type="entry name" value="DUF2179"/>
</dbReference>
<evidence type="ECO:0000313" key="9">
    <source>
        <dbReference type="Proteomes" id="UP000515928"/>
    </source>
</evidence>
<keyword evidence="2" id="KW-1003">Cell membrane</keyword>
<evidence type="ECO:0000256" key="3">
    <source>
        <dbReference type="ARBA" id="ARBA00022692"/>
    </source>
</evidence>
<dbReference type="Pfam" id="PF10035">
    <property type="entry name" value="DUF2179"/>
    <property type="match status" value="1"/>
</dbReference>
<dbReference type="Pfam" id="PF02588">
    <property type="entry name" value="YitT_membrane"/>
    <property type="match status" value="1"/>
</dbReference>
<feature type="transmembrane region" description="Helical" evidence="6">
    <location>
        <begin position="146"/>
        <end position="165"/>
    </location>
</feature>
<keyword evidence="4 6" id="KW-1133">Transmembrane helix</keyword>
<dbReference type="PIRSF" id="PIRSF006483">
    <property type="entry name" value="Membrane_protein_YitT"/>
    <property type="match status" value="1"/>
</dbReference>
<evidence type="ECO:0000256" key="4">
    <source>
        <dbReference type="ARBA" id="ARBA00022989"/>
    </source>
</evidence>
<dbReference type="GO" id="GO:0005886">
    <property type="term" value="C:plasma membrane"/>
    <property type="evidence" value="ECO:0007669"/>
    <property type="project" value="UniProtKB-SubCell"/>
</dbReference>
<reference evidence="8 9" key="1">
    <citation type="submission" date="2020-08" db="EMBL/GenBank/DDBJ databases">
        <title>Genome sequence of Erysipelothrix inopinata DSM 15511T.</title>
        <authorList>
            <person name="Hyun D.-W."/>
            <person name="Bae J.-W."/>
        </authorList>
    </citation>
    <scope>NUCLEOTIDE SEQUENCE [LARGE SCALE GENOMIC DNA]</scope>
    <source>
        <strain evidence="8 9">DSM 15511</strain>
    </source>
</reference>
<dbReference type="InterPro" id="IPR051461">
    <property type="entry name" value="UPF0750_membrane"/>
</dbReference>
<evidence type="ECO:0000313" key="8">
    <source>
        <dbReference type="EMBL" id="QNN61159.1"/>
    </source>
</evidence>
<dbReference type="AlphaFoldDB" id="A0A7G9RZY4"/>
<dbReference type="Gene3D" id="3.30.70.120">
    <property type="match status" value="1"/>
</dbReference>
<evidence type="ECO:0000259" key="7">
    <source>
        <dbReference type="Pfam" id="PF10035"/>
    </source>
</evidence>
<feature type="domain" description="DUF2179" evidence="7">
    <location>
        <begin position="221"/>
        <end position="275"/>
    </location>
</feature>
<comment type="subcellular location">
    <subcellularLocation>
        <location evidence="1">Cell membrane</location>
        <topology evidence="1">Multi-pass membrane protein</topology>
    </subcellularLocation>
</comment>
<dbReference type="PANTHER" id="PTHR33545:SF9">
    <property type="entry name" value="UPF0750 MEMBRANE PROTEIN YITE"/>
    <property type="match status" value="1"/>
</dbReference>
<gene>
    <name evidence="8" type="ORF">H9L01_01990</name>
</gene>
<keyword evidence="9" id="KW-1185">Reference proteome</keyword>
<dbReference type="InterPro" id="IPR015867">
    <property type="entry name" value="N-reg_PII/ATP_PRibTrfase_C"/>
</dbReference>
<accession>A0A7G9RZY4</accession>
<dbReference type="PANTHER" id="PTHR33545">
    <property type="entry name" value="UPF0750 MEMBRANE PROTEIN YITT-RELATED"/>
    <property type="match status" value="1"/>
</dbReference>
<proteinExistence type="predicted"/>
<sequence>MKNIRSHLSDIVLMVLGNLILAVAVVFFILPNNILSGGVAGVAIALYPIFKIEPEVMINIIIVSSFILGFVFLGKSFALKTLASSILYPTFVNLLGGLNMSVPVDPILASIFGGALTGVGLGLTFRTGASTGGMDIPPLILSKYTGIKVSIWILIVDAITVLVGLKTYGLNEVLIGFLSIYAATHTVDKIQMFGGEEAKQIFIISDKNDEILDHIHELLERGSTLISARGGYTKDSKEIIMTVLLKEQYNELEKMVKEVDPNAFLIVSNVTEVHGLGFYKI</sequence>
<protein>
    <submittedName>
        <fullName evidence="8">YitT family protein</fullName>
    </submittedName>
</protein>
<keyword evidence="3 6" id="KW-0812">Transmembrane</keyword>
<evidence type="ECO:0000256" key="2">
    <source>
        <dbReference type="ARBA" id="ARBA00022475"/>
    </source>
</evidence>
<dbReference type="RefSeq" id="WP_187534332.1">
    <property type="nucleotide sequence ID" value="NZ_CBCSHU010000001.1"/>
</dbReference>
<feature type="transmembrane region" description="Helical" evidence="6">
    <location>
        <begin position="12"/>
        <end position="30"/>
    </location>
</feature>